<dbReference type="InterPro" id="IPR008831">
    <property type="entry name" value="Mediator_Med31"/>
</dbReference>
<reference evidence="11 12" key="1">
    <citation type="submission" date="2016-11" db="EMBL/GenBank/DDBJ databases">
        <title>The macronuclear genome of Stentor coeruleus: a giant cell with tiny introns.</title>
        <authorList>
            <person name="Slabodnick M."/>
            <person name="Ruby J.G."/>
            <person name="Reiff S.B."/>
            <person name="Swart E.C."/>
            <person name="Gosai S."/>
            <person name="Prabakaran S."/>
            <person name="Witkowska E."/>
            <person name="Larue G.E."/>
            <person name="Fisher S."/>
            <person name="Freeman R.M."/>
            <person name="Gunawardena J."/>
            <person name="Chu W."/>
            <person name="Stover N.A."/>
            <person name="Gregory B.D."/>
            <person name="Nowacki M."/>
            <person name="Derisi J."/>
            <person name="Roy S.W."/>
            <person name="Marshall W.F."/>
            <person name="Sood P."/>
        </authorList>
    </citation>
    <scope>NUCLEOTIDE SEQUENCE [LARGE SCALE GENOMIC DNA]</scope>
    <source>
        <strain evidence="11">WM001</strain>
    </source>
</reference>
<dbReference type="GO" id="GO:0006355">
    <property type="term" value="P:regulation of DNA-templated transcription"/>
    <property type="evidence" value="ECO:0007669"/>
    <property type="project" value="InterPro"/>
</dbReference>
<dbReference type="InterPro" id="IPR029045">
    <property type="entry name" value="ClpP/crotonase-like_dom_sf"/>
</dbReference>
<name>A0A1R2CEM1_9CILI</name>
<comment type="catalytic activity">
    <reaction evidence="1">
        <text>3-hydroxy-2-methylpropanoyl-CoA + H2O = 3-hydroxy-2-methylpropanoate + CoA + H(+)</text>
        <dbReference type="Rhea" id="RHEA:20888"/>
        <dbReference type="ChEBI" id="CHEBI:11805"/>
        <dbReference type="ChEBI" id="CHEBI:15377"/>
        <dbReference type="ChEBI" id="CHEBI:15378"/>
        <dbReference type="ChEBI" id="CHEBI:57287"/>
        <dbReference type="ChEBI" id="CHEBI:57340"/>
        <dbReference type="EC" id="3.1.2.4"/>
    </reaction>
</comment>
<sequence length="447" mass="51595">MQDEQSEFTRFRKELEFIQCLCNVRYLNFIAISGYFDDPDFIQYLDYLDYWRKPEYSKFIVFPQCLHFLTRLKNPEFRQSCKDQNFIKWIEFQQFYHWVYKDKPERPREKSLSQWVSVMKSENSIFCQLIRTTNMNSLTLEMIESIFTLAKNSEGKNFLLIGDKKALSIGDDMQWLQSNPRSISKYSALKARCEMKLKEINSLCVITGACMGSGAGLALSCQLRVATASSTFCLPENSFGYTPDMSALHFLTTQSPELAMYLSLTGSSLRGAELMVKGIATHYISEDNLNRFLEEAKNAHDLKALCDKYHSVPQNAEFNVKRLEAIEKFFGKVVNIEGLYEKLALEEPNFRKNILGMMDQQCPLTLKITLKALAKAKRRNFLVCVEMGYNLNMQLLQYNSFNFNNAVFAKFIQKSKAIKWQPDQISAITPGDVNGFFSTSLDIPECE</sequence>
<feature type="domain" description="Enoyl-CoA hydratase/isomerase" evidence="10">
    <location>
        <begin position="128"/>
        <end position="437"/>
    </location>
</feature>
<evidence type="ECO:0000256" key="9">
    <source>
        <dbReference type="ARBA" id="ARBA00023242"/>
    </source>
</evidence>
<dbReference type="InterPro" id="IPR045004">
    <property type="entry name" value="ECH_dom"/>
</dbReference>
<dbReference type="SUPFAM" id="SSF52096">
    <property type="entry name" value="ClpP/crotonase"/>
    <property type="match status" value="1"/>
</dbReference>
<evidence type="ECO:0000256" key="2">
    <source>
        <dbReference type="ARBA" id="ARBA00004123"/>
    </source>
</evidence>
<dbReference type="GO" id="GO:0003860">
    <property type="term" value="F:3-hydroxyisobutyryl-CoA hydrolase activity"/>
    <property type="evidence" value="ECO:0007669"/>
    <property type="project" value="UniProtKB-EC"/>
</dbReference>
<evidence type="ECO:0000313" key="12">
    <source>
        <dbReference type="Proteomes" id="UP000187209"/>
    </source>
</evidence>
<dbReference type="PANTHER" id="PTHR43176">
    <property type="entry name" value="3-HYDROXYISOBUTYRYL-COA HYDROLASE-RELATED"/>
    <property type="match status" value="1"/>
</dbReference>
<accession>A0A1R2CEM1</accession>
<dbReference type="Gene3D" id="1.10.10.1340">
    <property type="entry name" value="Mediator of RNA polymerase II, submodule Med31 (Soh1)"/>
    <property type="match status" value="1"/>
</dbReference>
<dbReference type="PANTHER" id="PTHR43176:SF3">
    <property type="entry name" value="3-HYDROXYISOBUTYRYL-COA HYDROLASE, MITOCHONDRIAL"/>
    <property type="match status" value="1"/>
</dbReference>
<protein>
    <recommendedName>
        <fullName evidence="4">3-hydroxyisobutyryl-CoA hydrolase</fullName>
        <ecNumber evidence="4">3.1.2.4</ecNumber>
    </recommendedName>
</protein>
<dbReference type="Pfam" id="PF16113">
    <property type="entry name" value="ECH_2"/>
    <property type="match status" value="1"/>
</dbReference>
<keyword evidence="9" id="KW-0539">Nucleus</keyword>
<dbReference type="EMBL" id="MPUH01000178">
    <property type="protein sequence ID" value="OMJ87405.1"/>
    <property type="molecule type" value="Genomic_DNA"/>
</dbReference>
<dbReference type="EC" id="3.1.2.4" evidence="4"/>
<dbReference type="OrthoDB" id="10257739at2759"/>
<evidence type="ECO:0000259" key="10">
    <source>
        <dbReference type="Pfam" id="PF16113"/>
    </source>
</evidence>
<gene>
    <name evidence="11" type="ORF">SteCoe_10913</name>
</gene>
<dbReference type="InterPro" id="IPR032259">
    <property type="entry name" value="HIBYL-CoA-H"/>
</dbReference>
<dbReference type="CDD" id="cd06558">
    <property type="entry name" value="crotonase-like"/>
    <property type="match status" value="1"/>
</dbReference>
<evidence type="ECO:0000256" key="3">
    <source>
        <dbReference type="ARBA" id="ARBA00006378"/>
    </source>
</evidence>
<keyword evidence="12" id="KW-1185">Reference proteome</keyword>
<comment type="subcellular location">
    <subcellularLocation>
        <location evidence="2">Nucleus</location>
    </subcellularLocation>
</comment>
<dbReference type="InterPro" id="IPR038089">
    <property type="entry name" value="Med31_sf"/>
</dbReference>
<dbReference type="Gene3D" id="3.90.226.10">
    <property type="entry name" value="2-enoyl-CoA Hydratase, Chain A, domain 1"/>
    <property type="match status" value="1"/>
</dbReference>
<evidence type="ECO:0000256" key="7">
    <source>
        <dbReference type="ARBA" id="ARBA00023159"/>
    </source>
</evidence>
<dbReference type="GO" id="GO:0003712">
    <property type="term" value="F:transcription coregulator activity"/>
    <property type="evidence" value="ECO:0007669"/>
    <property type="project" value="InterPro"/>
</dbReference>
<keyword evidence="6" id="KW-0805">Transcription regulation</keyword>
<keyword evidence="8" id="KW-0804">Transcription</keyword>
<dbReference type="GO" id="GO:0016592">
    <property type="term" value="C:mediator complex"/>
    <property type="evidence" value="ECO:0007669"/>
    <property type="project" value="InterPro"/>
</dbReference>
<proteinExistence type="inferred from homology"/>
<comment type="caution">
    <text evidence="11">The sequence shown here is derived from an EMBL/GenBank/DDBJ whole genome shotgun (WGS) entry which is preliminary data.</text>
</comment>
<evidence type="ECO:0000256" key="5">
    <source>
        <dbReference type="ARBA" id="ARBA00022801"/>
    </source>
</evidence>
<organism evidence="11 12">
    <name type="scientific">Stentor coeruleus</name>
    <dbReference type="NCBI Taxonomy" id="5963"/>
    <lineage>
        <taxon>Eukaryota</taxon>
        <taxon>Sar</taxon>
        <taxon>Alveolata</taxon>
        <taxon>Ciliophora</taxon>
        <taxon>Postciliodesmatophora</taxon>
        <taxon>Heterotrichea</taxon>
        <taxon>Heterotrichida</taxon>
        <taxon>Stentoridae</taxon>
        <taxon>Stentor</taxon>
    </lineage>
</organism>
<evidence type="ECO:0000313" key="11">
    <source>
        <dbReference type="EMBL" id="OMJ87405.1"/>
    </source>
</evidence>
<evidence type="ECO:0000256" key="1">
    <source>
        <dbReference type="ARBA" id="ARBA00001709"/>
    </source>
</evidence>
<comment type="similarity">
    <text evidence="3">Belongs to the Mediator complex subunit 31 family.</text>
</comment>
<keyword evidence="5" id="KW-0378">Hydrolase</keyword>
<keyword evidence="7" id="KW-0010">Activator</keyword>
<dbReference type="Proteomes" id="UP000187209">
    <property type="component" value="Unassembled WGS sequence"/>
</dbReference>
<dbReference type="AlphaFoldDB" id="A0A1R2CEM1"/>
<evidence type="ECO:0000256" key="8">
    <source>
        <dbReference type="ARBA" id="ARBA00023163"/>
    </source>
</evidence>
<dbReference type="Pfam" id="PF05669">
    <property type="entry name" value="Med31"/>
    <property type="match status" value="1"/>
</dbReference>
<dbReference type="GO" id="GO:0006574">
    <property type="term" value="P:L-valine catabolic process"/>
    <property type="evidence" value="ECO:0007669"/>
    <property type="project" value="TreeGrafter"/>
</dbReference>
<evidence type="ECO:0000256" key="4">
    <source>
        <dbReference type="ARBA" id="ARBA00011915"/>
    </source>
</evidence>
<evidence type="ECO:0000256" key="6">
    <source>
        <dbReference type="ARBA" id="ARBA00023015"/>
    </source>
</evidence>